<gene>
    <name evidence="1" type="ORF">SAMN05192573_12353</name>
</gene>
<proteinExistence type="predicted"/>
<dbReference type="AlphaFoldDB" id="A0A1G8LJ16"/>
<dbReference type="Proteomes" id="UP000199705">
    <property type="component" value="Unassembled WGS sequence"/>
</dbReference>
<name>A0A1G8LJ16_9SPHI</name>
<reference evidence="2" key="1">
    <citation type="submission" date="2016-10" db="EMBL/GenBank/DDBJ databases">
        <authorList>
            <person name="Varghese N."/>
            <person name="Submissions S."/>
        </authorList>
    </citation>
    <scope>NUCLEOTIDE SEQUENCE [LARGE SCALE GENOMIC DNA]</scope>
    <source>
        <strain evidence="2">Gh-67</strain>
    </source>
</reference>
<sequence length="107" mass="12168">MQVTKANCMSNYLISISKNETSSDGVIHDPKSKLKVKAFDLLRARFKPSQGEVRFFVTAGDETTLAFETQGYNKHRQLLVLQMISWYCIYLGLIEAQIHSSLPVHFS</sequence>
<evidence type="ECO:0000313" key="2">
    <source>
        <dbReference type="Proteomes" id="UP000199705"/>
    </source>
</evidence>
<dbReference type="EMBL" id="FNCG01000023">
    <property type="protein sequence ID" value="SDI55666.1"/>
    <property type="molecule type" value="Genomic_DNA"/>
</dbReference>
<organism evidence="1 2">
    <name type="scientific">Mucilaginibacter gossypii</name>
    <dbReference type="NCBI Taxonomy" id="551996"/>
    <lineage>
        <taxon>Bacteria</taxon>
        <taxon>Pseudomonadati</taxon>
        <taxon>Bacteroidota</taxon>
        <taxon>Sphingobacteriia</taxon>
        <taxon>Sphingobacteriales</taxon>
        <taxon>Sphingobacteriaceae</taxon>
        <taxon>Mucilaginibacter</taxon>
    </lineage>
</organism>
<evidence type="ECO:0000313" key="1">
    <source>
        <dbReference type="EMBL" id="SDI55666.1"/>
    </source>
</evidence>
<protein>
    <submittedName>
        <fullName evidence="1">Uncharacterized protein</fullName>
    </submittedName>
</protein>
<accession>A0A1G8LJ16</accession>
<keyword evidence="2" id="KW-1185">Reference proteome</keyword>